<keyword evidence="3" id="KW-1185">Reference proteome</keyword>
<dbReference type="Proteomes" id="UP001176941">
    <property type="component" value="Chromosome 30"/>
</dbReference>
<evidence type="ECO:0000313" key="2">
    <source>
        <dbReference type="EMBL" id="CAI9171176.1"/>
    </source>
</evidence>
<sequence>MSMAEAMLCSFQEGQKRPDSFHLVLLEALFLECSLLYPISHTMRSPRHTERPHIGALVKSPTEPSLEQASPGASHVSEDAMLGGNPPGSAIQHFQLRPQTSQSGDKPVLLCPFHILDPQSDSCCFMSLNLGELVMQQ</sequence>
<organism evidence="2 3">
    <name type="scientific">Rangifer tarandus platyrhynchus</name>
    <name type="common">Svalbard reindeer</name>
    <dbReference type="NCBI Taxonomy" id="3082113"/>
    <lineage>
        <taxon>Eukaryota</taxon>
        <taxon>Metazoa</taxon>
        <taxon>Chordata</taxon>
        <taxon>Craniata</taxon>
        <taxon>Vertebrata</taxon>
        <taxon>Euteleostomi</taxon>
        <taxon>Mammalia</taxon>
        <taxon>Eutheria</taxon>
        <taxon>Laurasiatheria</taxon>
        <taxon>Artiodactyla</taxon>
        <taxon>Ruminantia</taxon>
        <taxon>Pecora</taxon>
        <taxon>Cervidae</taxon>
        <taxon>Odocoileinae</taxon>
        <taxon>Rangifer</taxon>
    </lineage>
</organism>
<reference evidence="2" key="1">
    <citation type="submission" date="2023-04" db="EMBL/GenBank/DDBJ databases">
        <authorList>
            <consortium name="ELIXIR-Norway"/>
        </authorList>
    </citation>
    <scope>NUCLEOTIDE SEQUENCE [LARGE SCALE GENOMIC DNA]</scope>
</reference>
<evidence type="ECO:0000256" key="1">
    <source>
        <dbReference type="SAM" id="MobiDB-lite"/>
    </source>
</evidence>
<proteinExistence type="predicted"/>
<dbReference type="EMBL" id="OX459966">
    <property type="protein sequence ID" value="CAI9171176.1"/>
    <property type="molecule type" value="Genomic_DNA"/>
</dbReference>
<protein>
    <submittedName>
        <fullName evidence="2">Uncharacterized protein</fullName>
    </submittedName>
</protein>
<name>A0ABN8ZDT7_RANTA</name>
<feature type="region of interest" description="Disordered" evidence="1">
    <location>
        <begin position="44"/>
        <end position="92"/>
    </location>
</feature>
<gene>
    <name evidence="2" type="ORF">MRATA1EN1_LOCUS20138</name>
</gene>
<evidence type="ECO:0000313" key="3">
    <source>
        <dbReference type="Proteomes" id="UP001176941"/>
    </source>
</evidence>
<accession>A0ABN8ZDT7</accession>